<feature type="domain" description="Chitin-binding type-2" evidence="14">
    <location>
        <begin position="61"/>
        <end position="117"/>
    </location>
</feature>
<dbReference type="GO" id="GO:0008061">
    <property type="term" value="F:chitin binding"/>
    <property type="evidence" value="ECO:0007669"/>
    <property type="project" value="UniProtKB-KW"/>
</dbReference>
<feature type="compositionally biased region" description="Low complexity" evidence="11">
    <location>
        <begin position="348"/>
        <end position="369"/>
    </location>
</feature>
<keyword evidence="6" id="KW-1133">Transmembrane helix</keyword>
<keyword evidence="2" id="KW-0147">Chitin-binding</keyword>
<dbReference type="PANTHER" id="PTHR23301:SF0">
    <property type="entry name" value="CHITIN-BINDING TYPE-2 DOMAIN-CONTAINING PROTEIN-RELATED"/>
    <property type="match status" value="1"/>
</dbReference>
<evidence type="ECO:0000313" key="15">
    <source>
        <dbReference type="EMBL" id="JAT15341.1"/>
    </source>
</evidence>
<feature type="compositionally biased region" description="Low complexity" evidence="11">
    <location>
        <begin position="376"/>
        <end position="390"/>
    </location>
</feature>
<feature type="compositionally biased region" description="Polar residues" evidence="11">
    <location>
        <begin position="269"/>
        <end position="322"/>
    </location>
</feature>
<dbReference type="SMART" id="SM00202">
    <property type="entry name" value="SR"/>
    <property type="match status" value="1"/>
</dbReference>
<feature type="compositionally biased region" description="Polar residues" evidence="11">
    <location>
        <begin position="576"/>
        <end position="595"/>
    </location>
</feature>
<feature type="compositionally biased region" description="Low complexity" evidence="11">
    <location>
        <begin position="798"/>
        <end position="816"/>
    </location>
</feature>
<dbReference type="InterPro" id="IPR001304">
    <property type="entry name" value="C-type_lectin-like"/>
</dbReference>
<evidence type="ECO:0000256" key="7">
    <source>
        <dbReference type="ARBA" id="ARBA00023136"/>
    </source>
</evidence>
<feature type="compositionally biased region" description="Acidic residues" evidence="11">
    <location>
        <begin position="739"/>
        <end position="750"/>
    </location>
</feature>
<dbReference type="Gene3D" id="2.170.140.10">
    <property type="entry name" value="Chitin binding domain"/>
    <property type="match status" value="2"/>
</dbReference>
<dbReference type="EMBL" id="GEBQ01024636">
    <property type="protein sequence ID" value="JAT15341.1"/>
    <property type="molecule type" value="Transcribed_RNA"/>
</dbReference>
<feature type="region of interest" description="Disordered" evidence="11">
    <location>
        <begin position="794"/>
        <end position="891"/>
    </location>
</feature>
<dbReference type="SUPFAM" id="SSF57625">
    <property type="entry name" value="Invertebrate chitin-binding proteins"/>
    <property type="match status" value="2"/>
</dbReference>
<dbReference type="PANTHER" id="PTHR23301">
    <property type="entry name" value="CHITIN BINDING PERITROPHIN-A"/>
    <property type="match status" value="1"/>
</dbReference>
<evidence type="ECO:0000256" key="8">
    <source>
        <dbReference type="ARBA" id="ARBA00023157"/>
    </source>
</evidence>
<dbReference type="InterPro" id="IPR036772">
    <property type="entry name" value="SRCR-like_dom_sf"/>
</dbReference>
<keyword evidence="4" id="KW-0732">Signal</keyword>
<feature type="compositionally biased region" description="Low complexity" evidence="11">
    <location>
        <begin position="515"/>
        <end position="531"/>
    </location>
</feature>
<sequence length="1151" mass="127601">VDRITPGRIGWGLPPRNTYSRQSYSSGPTPSTYQKLEHGQPSGQNYYTIPKLPVALVMKKQPLCPYKATGQFPYIPDCRRFINCFKGRGMIQACAPGTLFNPRTQECDFPSKVSCLDSSSDYRVLPALGYGQQYLEELNSQEQHTRKGRSNTTQNEDWKRGFKSYRVTPSPKPQSQVPVINGIQGPHGGVQPPYGLPNPSYFGQPMPSSVLRPPAQPMPSPMLQPPPPPVAQPYSVGIPFNIPPIMFNSQPNPGSHLMYPKPQYPLLQPVSNPQNQPGYPNPVHPSQQGNHVNQNYEGLPQNQPVYSQNPPRNETNPPQFFSGSRPGYPQNQQEASPENPIPYPPPYSQNSQPSYYPQYNPQPGQYPSSNQPFNTGYPQNQPSYPQYPGGSFPSTRNQGRTPQFVPNPNNRNPINFPDSNIGQGHPQSDQTGNKPNNPYGDSPQNRGNPSWPGSQSNYPKNQSETPPISPQGGYQPNYPQNGQQPPYNPASYPAQSGGERGNPPKPVFVYPTPYNPGNQQPNSQNFPSQYPGYGNQPQNPSGYNPGTQLDRDRQPPVYPQYNPSNPQTGRGPPAINNPQDPSTSRGFGNPQTNAGRSPPGYPQSREPEIFPQGGQPGYFLINQNPNENEPPTKRQPLRPPKYNPVDSSRHSVKCPRGASGLFPHPDCFKFLSCDHGRTFVMSCGPGTAFNPEISVCDYPENVDCGGSASYPSPNPIPYPSPNPIPYPSPNPIPYPTPEPQEEEGISDTDSETLWKTNSEDTNYKDDDSAYDVNPSASDLVEVLNFRANFKEGLEPIGTTSTTTTTTTTTTSTTVRPKTTKKPTRGQREQVDRNEPKIPFPTQPPKDNSDIQPEEFSPTSNFPVKPPKRNIASRSEPPPISKQLARLRGGQKASEGYLEMRGLNEWGMVCDQRGKWTLSEANIICKQLGYERGAELTWQGRPTDGSSSTKQSVAFTSVKCNGNETNILDCNTRNDKQCDPEQDAVWVRCRDNPQSQCMVGEASYKDRCYHLVVPREDSRIDSVGFSQGEALAHCQLRRGHLLDIASQEESDFVSEWLVSLNTTSNIMTSGVGVSVMGASIWIWEGSPDSFKYSNWWPGWEGNQTAFPGTKSNRALCVIARRYFPCPATTKKDTAESSFCDAEYYFWDVEDCA</sequence>
<evidence type="ECO:0000256" key="1">
    <source>
        <dbReference type="ARBA" id="ARBA00004167"/>
    </source>
</evidence>
<dbReference type="AlphaFoldDB" id="A0A1B6KVB8"/>
<comment type="subcellular location">
    <subcellularLocation>
        <location evidence="1">Membrane</location>
        <topology evidence="1">Single-pass membrane protein</topology>
    </subcellularLocation>
</comment>
<organism evidence="15">
    <name type="scientific">Graphocephala atropunctata</name>
    <dbReference type="NCBI Taxonomy" id="36148"/>
    <lineage>
        <taxon>Eukaryota</taxon>
        <taxon>Metazoa</taxon>
        <taxon>Ecdysozoa</taxon>
        <taxon>Arthropoda</taxon>
        <taxon>Hexapoda</taxon>
        <taxon>Insecta</taxon>
        <taxon>Pterygota</taxon>
        <taxon>Neoptera</taxon>
        <taxon>Paraneoptera</taxon>
        <taxon>Hemiptera</taxon>
        <taxon>Auchenorrhyncha</taxon>
        <taxon>Membracoidea</taxon>
        <taxon>Cicadellidae</taxon>
        <taxon>Cicadellinae</taxon>
        <taxon>Cicadellini</taxon>
        <taxon>Graphocephala</taxon>
    </lineage>
</organism>
<dbReference type="InterPro" id="IPR001190">
    <property type="entry name" value="SRCR"/>
</dbReference>
<dbReference type="SUPFAM" id="SSF56436">
    <property type="entry name" value="C-type lectin-like"/>
    <property type="match status" value="1"/>
</dbReference>
<evidence type="ECO:0000259" key="12">
    <source>
        <dbReference type="PROSITE" id="PS50041"/>
    </source>
</evidence>
<proteinExistence type="predicted"/>
<dbReference type="PROSITE" id="PS50041">
    <property type="entry name" value="C_TYPE_LECTIN_2"/>
    <property type="match status" value="1"/>
</dbReference>
<evidence type="ECO:0000256" key="11">
    <source>
        <dbReference type="SAM" id="MobiDB-lite"/>
    </source>
</evidence>
<feature type="compositionally biased region" description="Basic and acidic residues" evidence="11">
    <location>
        <begin position="757"/>
        <end position="767"/>
    </location>
</feature>
<dbReference type="InterPro" id="IPR002557">
    <property type="entry name" value="Chitin-bd_dom"/>
</dbReference>
<feature type="domain" description="Chitin-binding type-2" evidence="14">
    <location>
        <begin position="651"/>
        <end position="706"/>
    </location>
</feature>
<dbReference type="InterPro" id="IPR051940">
    <property type="entry name" value="Chitin_bind-dev_reg"/>
</dbReference>
<feature type="non-terminal residue" evidence="15">
    <location>
        <position position="1"/>
    </location>
</feature>
<feature type="compositionally biased region" description="Basic and acidic residues" evidence="11">
    <location>
        <begin position="825"/>
        <end position="835"/>
    </location>
</feature>
<dbReference type="InterPro" id="IPR016187">
    <property type="entry name" value="CTDL_fold"/>
</dbReference>
<feature type="region of interest" description="Disordered" evidence="11">
    <location>
        <begin position="253"/>
        <end position="651"/>
    </location>
</feature>
<evidence type="ECO:0000256" key="3">
    <source>
        <dbReference type="ARBA" id="ARBA00022692"/>
    </source>
</evidence>
<dbReference type="PRINTS" id="PR00258">
    <property type="entry name" value="SPERACTRCPTR"/>
</dbReference>
<feature type="compositionally biased region" description="Pro residues" evidence="11">
    <location>
        <begin position="715"/>
        <end position="738"/>
    </location>
</feature>
<feature type="disulfide bond" evidence="10">
    <location>
        <begin position="959"/>
        <end position="969"/>
    </location>
</feature>
<dbReference type="CDD" id="cd00037">
    <property type="entry name" value="CLECT"/>
    <property type="match status" value="1"/>
</dbReference>
<reference evidence="15" key="1">
    <citation type="submission" date="2015-11" db="EMBL/GenBank/DDBJ databases">
        <title>De novo transcriptome assembly of four potential Pierce s Disease insect vectors from Arizona vineyards.</title>
        <authorList>
            <person name="Tassone E.E."/>
        </authorList>
    </citation>
    <scope>NUCLEOTIDE SEQUENCE</scope>
</reference>
<gene>
    <name evidence="15" type="ORF">g.43376</name>
</gene>
<dbReference type="InterPro" id="IPR036508">
    <property type="entry name" value="Chitin-bd_dom_sf"/>
</dbReference>
<evidence type="ECO:0000256" key="4">
    <source>
        <dbReference type="ARBA" id="ARBA00022729"/>
    </source>
</evidence>
<feature type="compositionally biased region" description="Polar residues" evidence="11">
    <location>
        <begin position="17"/>
        <end position="34"/>
    </location>
</feature>
<dbReference type="SMART" id="SM00494">
    <property type="entry name" value="ChtBD2"/>
    <property type="match status" value="2"/>
</dbReference>
<feature type="region of interest" description="Disordered" evidence="11">
    <location>
        <begin position="140"/>
        <end position="175"/>
    </location>
</feature>
<evidence type="ECO:0000256" key="9">
    <source>
        <dbReference type="ARBA" id="ARBA00023180"/>
    </source>
</evidence>
<keyword evidence="8 10" id="KW-1015">Disulfide bond</keyword>
<feature type="domain" description="C-type lectin" evidence="12">
    <location>
        <begin position="1003"/>
        <end position="1151"/>
    </location>
</feature>
<accession>A0A1B6KVB8</accession>
<comment type="caution">
    <text evidence="10">Lacks conserved residue(s) required for the propagation of feature annotation.</text>
</comment>
<evidence type="ECO:0000256" key="5">
    <source>
        <dbReference type="ARBA" id="ARBA00022737"/>
    </source>
</evidence>
<dbReference type="Pfam" id="PF00530">
    <property type="entry name" value="SRCR"/>
    <property type="match status" value="1"/>
</dbReference>
<evidence type="ECO:0000259" key="13">
    <source>
        <dbReference type="PROSITE" id="PS50287"/>
    </source>
</evidence>
<feature type="non-terminal residue" evidence="15">
    <location>
        <position position="1151"/>
    </location>
</feature>
<evidence type="ECO:0000256" key="6">
    <source>
        <dbReference type="ARBA" id="ARBA00022989"/>
    </source>
</evidence>
<dbReference type="InterPro" id="IPR016186">
    <property type="entry name" value="C-type_lectin-like/link_sf"/>
</dbReference>
<dbReference type="PROSITE" id="PS50940">
    <property type="entry name" value="CHIT_BIND_II"/>
    <property type="match status" value="2"/>
</dbReference>
<dbReference type="Gene3D" id="3.10.250.10">
    <property type="entry name" value="SRCR-like domain"/>
    <property type="match status" value="1"/>
</dbReference>
<protein>
    <submittedName>
        <fullName evidence="15">Uncharacterized protein</fullName>
    </submittedName>
</protein>
<dbReference type="Pfam" id="PF01607">
    <property type="entry name" value="CBM_14"/>
    <property type="match status" value="2"/>
</dbReference>
<dbReference type="GO" id="GO:0016020">
    <property type="term" value="C:membrane"/>
    <property type="evidence" value="ECO:0007669"/>
    <property type="project" value="UniProtKB-SubCell"/>
</dbReference>
<feature type="region of interest" description="Disordered" evidence="11">
    <location>
        <begin position="715"/>
        <end position="770"/>
    </location>
</feature>
<feature type="domain" description="SRCR" evidence="13">
    <location>
        <begin position="884"/>
        <end position="989"/>
    </location>
</feature>
<keyword evidence="9" id="KW-0325">Glycoprotein</keyword>
<feature type="compositionally biased region" description="Low complexity" evidence="11">
    <location>
        <begin position="406"/>
        <end position="417"/>
    </location>
</feature>
<dbReference type="FunFam" id="3.10.250.10:FF:000016">
    <property type="entry name" value="Scavenger receptor cysteine-rich protein type 12"/>
    <property type="match status" value="1"/>
</dbReference>
<evidence type="ECO:0000256" key="2">
    <source>
        <dbReference type="ARBA" id="ARBA00022669"/>
    </source>
</evidence>
<name>A0A1B6KVB8_9HEMI</name>
<dbReference type="SUPFAM" id="SSF56487">
    <property type="entry name" value="SRCR-like"/>
    <property type="match status" value="1"/>
</dbReference>
<feature type="compositionally biased region" description="Polar residues" evidence="11">
    <location>
        <begin position="392"/>
        <end position="401"/>
    </location>
</feature>
<feature type="region of interest" description="Disordered" evidence="11">
    <location>
        <begin position="1"/>
        <end position="40"/>
    </location>
</feature>
<dbReference type="Gene3D" id="3.10.100.10">
    <property type="entry name" value="Mannose-Binding Protein A, subunit A"/>
    <property type="match status" value="1"/>
</dbReference>
<feature type="compositionally biased region" description="Polar residues" evidence="11">
    <location>
        <begin position="535"/>
        <end position="547"/>
    </location>
</feature>
<evidence type="ECO:0000259" key="14">
    <source>
        <dbReference type="PROSITE" id="PS50940"/>
    </source>
</evidence>
<keyword evidence="7" id="KW-0472">Membrane</keyword>
<feature type="compositionally biased region" description="Polar residues" evidence="11">
    <location>
        <begin position="442"/>
        <end position="466"/>
    </location>
</feature>
<evidence type="ECO:0000256" key="10">
    <source>
        <dbReference type="PROSITE-ProRule" id="PRU00196"/>
    </source>
</evidence>
<keyword evidence="3" id="KW-0812">Transmembrane</keyword>
<dbReference type="PROSITE" id="PS50287">
    <property type="entry name" value="SRCR_2"/>
    <property type="match status" value="1"/>
</dbReference>
<feature type="compositionally biased region" description="Low complexity" evidence="11">
    <location>
        <begin position="470"/>
        <end position="485"/>
    </location>
</feature>
<dbReference type="GO" id="GO:0005576">
    <property type="term" value="C:extracellular region"/>
    <property type="evidence" value="ECO:0007669"/>
    <property type="project" value="InterPro"/>
</dbReference>
<feature type="compositionally biased region" description="Polar residues" evidence="11">
    <location>
        <begin position="418"/>
        <end position="436"/>
    </location>
</feature>
<keyword evidence="5" id="KW-0677">Repeat</keyword>